<dbReference type="Pfam" id="PF07591">
    <property type="entry name" value="PT-HINT"/>
    <property type="match status" value="1"/>
</dbReference>
<feature type="compositionally biased region" description="Polar residues" evidence="1">
    <location>
        <begin position="1652"/>
        <end position="1662"/>
    </location>
</feature>
<evidence type="ECO:0000259" key="3">
    <source>
        <dbReference type="SMART" id="SM00306"/>
    </source>
</evidence>
<gene>
    <name evidence="4" type="ORF">K3769_31640</name>
</gene>
<dbReference type="SUPFAM" id="SSF51294">
    <property type="entry name" value="Hedgehog/intein (Hint) domain"/>
    <property type="match status" value="1"/>
</dbReference>
<feature type="domain" description="Hint" evidence="3">
    <location>
        <begin position="2071"/>
        <end position="2172"/>
    </location>
</feature>
<feature type="region of interest" description="Disordered" evidence="1">
    <location>
        <begin position="1632"/>
        <end position="1664"/>
    </location>
</feature>
<keyword evidence="2" id="KW-0732">Signal</keyword>
<evidence type="ECO:0000313" key="5">
    <source>
        <dbReference type="Proteomes" id="UP001165590"/>
    </source>
</evidence>
<proteinExistence type="predicted"/>
<dbReference type="SMART" id="SM00306">
    <property type="entry name" value="HintN"/>
    <property type="match status" value="1"/>
</dbReference>
<feature type="compositionally biased region" description="Low complexity" evidence="1">
    <location>
        <begin position="1063"/>
        <end position="1075"/>
    </location>
</feature>
<reference evidence="4" key="1">
    <citation type="journal article" date="2022" name="bioRxiv">
        <title>Discovery and biosynthetic assessment of Streptomyces ortus sp nov. isolated from a deep-sea sponge.</title>
        <authorList>
            <person name="Williams S.E."/>
        </authorList>
    </citation>
    <scope>NUCLEOTIDE SEQUENCE</scope>
    <source>
        <strain evidence="4">A15ISP2-DRY2</strain>
    </source>
</reference>
<feature type="region of interest" description="Disordered" evidence="1">
    <location>
        <begin position="1798"/>
        <end position="1825"/>
    </location>
</feature>
<dbReference type="Pfam" id="PF05593">
    <property type="entry name" value="RHS_repeat"/>
    <property type="match status" value="2"/>
</dbReference>
<dbReference type="InterPro" id="IPR022385">
    <property type="entry name" value="Rhs_assc_core"/>
</dbReference>
<dbReference type="PANTHER" id="PTHR32305:SF17">
    <property type="entry name" value="TRNA NUCLEASE WAPA"/>
    <property type="match status" value="1"/>
</dbReference>
<dbReference type="CDD" id="cd00081">
    <property type="entry name" value="Hint"/>
    <property type="match status" value="1"/>
</dbReference>
<dbReference type="NCBIfam" id="TIGR03696">
    <property type="entry name" value="Rhs_assc_core"/>
    <property type="match status" value="1"/>
</dbReference>
<dbReference type="Gene3D" id="2.170.16.10">
    <property type="entry name" value="Hedgehog/Intein (Hint) domain"/>
    <property type="match status" value="1"/>
</dbReference>
<dbReference type="NCBIfam" id="TIGR01643">
    <property type="entry name" value="YD_repeat_2x"/>
    <property type="match status" value="2"/>
</dbReference>
<comment type="caution">
    <text evidence="4">The sequence shown here is derived from an EMBL/GenBank/DDBJ whole genome shotgun (WGS) entry which is preliminary data.</text>
</comment>
<keyword evidence="5" id="KW-1185">Reference proteome</keyword>
<dbReference type="PROSITE" id="PS50818">
    <property type="entry name" value="INTEIN_C_TER"/>
    <property type="match status" value="1"/>
</dbReference>
<dbReference type="Gene3D" id="2.180.10.10">
    <property type="entry name" value="RHS repeat-associated core"/>
    <property type="match status" value="2"/>
</dbReference>
<organism evidence="4 5">
    <name type="scientific">Streptomyces ortus</name>
    <dbReference type="NCBI Taxonomy" id="2867268"/>
    <lineage>
        <taxon>Bacteria</taxon>
        <taxon>Bacillati</taxon>
        <taxon>Actinomycetota</taxon>
        <taxon>Actinomycetes</taxon>
        <taxon>Kitasatosporales</taxon>
        <taxon>Streptomycetaceae</taxon>
        <taxon>Streptomyces</taxon>
    </lineage>
</organism>
<name>A0ABT3VBC7_9ACTN</name>
<feature type="chain" id="PRO_5046746907" evidence="2">
    <location>
        <begin position="32"/>
        <end position="2318"/>
    </location>
</feature>
<feature type="region of interest" description="Disordered" evidence="1">
    <location>
        <begin position="1334"/>
        <end position="1354"/>
    </location>
</feature>
<evidence type="ECO:0000313" key="4">
    <source>
        <dbReference type="EMBL" id="MCX4237245.1"/>
    </source>
</evidence>
<dbReference type="InterPro" id="IPR006530">
    <property type="entry name" value="YD"/>
</dbReference>
<feature type="region of interest" description="Disordered" evidence="1">
    <location>
        <begin position="47"/>
        <end position="79"/>
    </location>
</feature>
<dbReference type="InterPro" id="IPR031325">
    <property type="entry name" value="RHS_repeat"/>
</dbReference>
<evidence type="ECO:0000256" key="2">
    <source>
        <dbReference type="SAM" id="SignalP"/>
    </source>
</evidence>
<feature type="signal peptide" evidence="2">
    <location>
        <begin position="1"/>
        <end position="31"/>
    </location>
</feature>
<dbReference type="RefSeq" id="WP_267029672.1">
    <property type="nucleotide sequence ID" value="NZ_JAIFZO010000002.1"/>
</dbReference>
<dbReference type="PANTHER" id="PTHR32305">
    <property type="match status" value="1"/>
</dbReference>
<dbReference type="InterPro" id="IPR050708">
    <property type="entry name" value="T6SS_VgrG/RHS"/>
</dbReference>
<dbReference type="Proteomes" id="UP001165590">
    <property type="component" value="Unassembled WGS sequence"/>
</dbReference>
<feature type="region of interest" description="Disordered" evidence="1">
    <location>
        <begin position="1063"/>
        <end position="1083"/>
    </location>
</feature>
<accession>A0ABT3VBC7</accession>
<dbReference type="InterPro" id="IPR030934">
    <property type="entry name" value="Intein_C"/>
</dbReference>
<sequence length="2318" mass="247582">MNGRSSKRLRRLRRRVALASAVVMVGTLLQAAGVPIATAADIKQFPELPASDKPVPGTTGKVKPRKVTKGPRTPLRAPEAAWPKAAKAVVDLRKAGTKGTAGESVRAQGLPVILDTQGGPSRKPAHGAVEARVMSRKAAVAAGVDGVLLSLRPKSEEGIASKPGGKSTARIDAGRVRATVDYSAFADAYGGGYASRLTFVELPACALTTPGKEQCRAVEPLATVNDSEKETLTAQDVALSGNAPTVLAAVANEQGMGGDYKATSLSPSSTWSTNLNTGDFSWAYAMPVPEVPGGLKPNVGLSYASGSIDGRTGNTNNQASWVGDGFDLSPGYIERRYKSCADDDVKNADGNTPGDVCWGYDNAFISFNGKGGELVPNGKGSWKLQSDDGTKIDRLESSERGNGDNEGEHWRVTTPDGTQYFFGYNRLPGWSDGKETTDSTWTLPVFGDDSGEPCHESTFAGSWCNQAWRWNLDYVVDVRGNALAYYYDKESNSYGRNLEESDNTRYVRGGTLDRIEYGLKPSSMYSSKALGKVDFTDSERCLPNTATTCSSIDTDAAHWYDTPWDLNCDSAEDCDQGRFSPAFFTCKRLTGVTTQVYDGSAYKNVDSWKLTHRWGMADIDYQLLLDSVQHTGHTADTAITQPKTTFAYEQLANRLDETGDGYAPFIKDRLSAIADEYGGQVEVDYSAAACKSGALPSPATNATRCFPQYIGGSSTDDPERHWFNKYVVTSVNSIDRTGGAPDEVTSYDYMGDAAWHYDDDDGLTKEKFKTWSQWRGYGHVRVQTGGLGGPSAMETQADTYFLRGMDADRKAASGGTRDVTVTLGEGEGDPITDHASTAGFSYKTVSYSGPNGKVLTKTINRPWHHETAKKTRDWGTVTANFTGTSHSKTFTSLDDGVGTKWRVTSTANTYDTVAGRLTNVDDFGDNSTADDNRCTRTTYATNTSSNILMLPSRVETVGKACDVAAGRPGDVLSDVRSAYDGAAYEAAPTKGDATNSALLRKYDGSNALYVESGATFDDYGRQLTTTDLTADVKVTAAGALTRTARTDGRTTKTERTPATGFATTTKVTTPPVKTGDASTAQTSITTHDIRRGLPLTQTDTNGKVTTFVYDALGRSAKVWLADRLTGQTPSYEFTYTVTDSQPVAVGTKTLGNNGAQRTSYLLYDGFLRPRQTQEAGPDGGGLVTDTFYDERGLAGAEFATYFIEKAPSVDLFKPNDALSVETQIHYSYDGLGRQTEAREVAGSGGGGTVLNTTKTIYGGDRTTVIPPVGGTAVTTLTDSRGQNTEVRQHHARSVDAAYDTTTYKYTPRGELDRVTDAEGNSWNYEYDLLGQQTAAHDPDAGTSRSVYDDRGQLTSSTDERNITLAYSYDGLGRQTEVRKDSPSGPLRSAWVYDTVSGAKGHLAKTIRYDGSNAYTAEVVAYDRLYRPLRTSVTIPATEGGLQGTYISTNAYDVSGLLKTVGYPKAGSLAATTLTYTYEDETLRPTVVTSGQGVKASTTYGWTGRPLKYELSNSGGKTVTAVNTYEKGTQRLATSTVSRQDVAGVDQSSTYRYDEAGNILAVSDVSRSGTDTQCFTYDPLRRLSEAWTQDEVSCAEAPGGSTLGGPAPYWTSYTYGKTGQRLTETLHDSAGNAAKDTKREYDYPDPGTAQAHALSSITSTGPTGTAKDSYAYDAAGNTTARTQSGDKQSLTWNEEGSLAKVTEPVEGGADQVTEYLYDTDGNRLIGRTPTETTLYLGSTEITLSKGSTTPTATRYFDLGGGHQAVQKDDGSVSFTLADYHGTAQLAVEAASQKLSQQRTLPFGGTRGGEVTDWPGTKGFVGGTNDTKSTGLTHLGAREYDPDTGRFLSVDPLLETDKPQTLNGYTYGAQNPLFFSDATGLGLACGSGFSEGCGTGVQTHGDGSLSIDGRPTGGGNIYAPPSGNALRGGEALGPVTIKPYGSSITIQGVYVPTQEELAATFPYYHENTDYQHNLENWARSKCTGVLNSNDFCHAVGELGWFGGPASVDVLEVLGVRSYVDCYKGKGCKDAATDAAISGATLAVGKLAKIGFKVFKAAIKRGDNIPIGCLVGAAHSFTAGTHVLLADGTSRPIEDVKIGDKVTVTDPRTNETTVKEVVATIVTEDDKHFVDLSIATDGGTNSLISTSTHPFWSDSEDAWVDAGDLRAGMAIRTADGSKATVQDTRAYAERQRTYDLTINEVHTYYVLAGATPVLVHNTGPACGLTAETLDQAWATWNTPANLEHVIDPAKHGFGDLVARTGGREEALRSIMDSLHGATDFPAAGRYEVNREIAGETVTIRGAVVNGVPRLGTAFIPGKFPG</sequence>
<dbReference type="EMBL" id="JAIFZO010000002">
    <property type="protein sequence ID" value="MCX4237245.1"/>
    <property type="molecule type" value="Genomic_DNA"/>
</dbReference>
<evidence type="ECO:0000256" key="1">
    <source>
        <dbReference type="SAM" id="MobiDB-lite"/>
    </source>
</evidence>
<dbReference type="InterPro" id="IPR003587">
    <property type="entry name" value="Hint_dom_N"/>
</dbReference>
<dbReference type="InterPro" id="IPR036844">
    <property type="entry name" value="Hint_dom_sf"/>
</dbReference>
<protein>
    <submittedName>
        <fullName evidence="4">Polymorphic toxin-type HINT domain-containing protein</fullName>
    </submittedName>
</protein>